<dbReference type="OrthoDB" id="2392550at2759"/>
<feature type="region of interest" description="Disordered" evidence="1">
    <location>
        <begin position="72"/>
        <end position="196"/>
    </location>
</feature>
<evidence type="ECO:0000313" key="4">
    <source>
        <dbReference type="Proteomes" id="UP000799440"/>
    </source>
</evidence>
<feature type="domain" description="Borealin N-terminal" evidence="2">
    <location>
        <begin position="16"/>
        <end position="65"/>
    </location>
</feature>
<evidence type="ECO:0000256" key="1">
    <source>
        <dbReference type="SAM" id="MobiDB-lite"/>
    </source>
</evidence>
<feature type="compositionally biased region" description="Low complexity" evidence="1">
    <location>
        <begin position="181"/>
        <end position="190"/>
    </location>
</feature>
<proteinExistence type="predicted"/>
<organism evidence="3 4">
    <name type="scientific">Sporormia fimetaria CBS 119925</name>
    <dbReference type="NCBI Taxonomy" id="1340428"/>
    <lineage>
        <taxon>Eukaryota</taxon>
        <taxon>Fungi</taxon>
        <taxon>Dikarya</taxon>
        <taxon>Ascomycota</taxon>
        <taxon>Pezizomycotina</taxon>
        <taxon>Dothideomycetes</taxon>
        <taxon>Pleosporomycetidae</taxon>
        <taxon>Pleosporales</taxon>
        <taxon>Sporormiaceae</taxon>
        <taxon>Sporormia</taxon>
    </lineage>
</organism>
<evidence type="ECO:0000259" key="2">
    <source>
        <dbReference type="Pfam" id="PF10444"/>
    </source>
</evidence>
<dbReference type="InterPro" id="IPR018851">
    <property type="entry name" value="Borealin_N"/>
</dbReference>
<dbReference type="Proteomes" id="UP000799440">
    <property type="component" value="Unassembled WGS sequence"/>
</dbReference>
<accession>A0A6A6VK09</accession>
<dbReference type="EMBL" id="MU006563">
    <property type="protein sequence ID" value="KAF2750925.1"/>
    <property type="molecule type" value="Genomic_DNA"/>
</dbReference>
<name>A0A6A6VK09_9PLEO</name>
<gene>
    <name evidence="3" type="ORF">M011DRAFT_483824</name>
</gene>
<protein>
    <recommendedName>
        <fullName evidence="2">Borealin N-terminal domain-containing protein</fullName>
    </recommendedName>
</protein>
<evidence type="ECO:0000313" key="3">
    <source>
        <dbReference type="EMBL" id="KAF2750925.1"/>
    </source>
</evidence>
<dbReference type="Pfam" id="PF10444">
    <property type="entry name" value="Nbl1_Borealin_N"/>
    <property type="match status" value="1"/>
</dbReference>
<feature type="compositionally biased region" description="Low complexity" evidence="1">
    <location>
        <begin position="108"/>
        <end position="122"/>
    </location>
</feature>
<reference evidence="3" key="1">
    <citation type="journal article" date="2020" name="Stud. Mycol.">
        <title>101 Dothideomycetes genomes: a test case for predicting lifestyles and emergence of pathogens.</title>
        <authorList>
            <person name="Haridas S."/>
            <person name="Albert R."/>
            <person name="Binder M."/>
            <person name="Bloem J."/>
            <person name="Labutti K."/>
            <person name="Salamov A."/>
            <person name="Andreopoulos B."/>
            <person name="Baker S."/>
            <person name="Barry K."/>
            <person name="Bills G."/>
            <person name="Bluhm B."/>
            <person name="Cannon C."/>
            <person name="Castanera R."/>
            <person name="Culley D."/>
            <person name="Daum C."/>
            <person name="Ezra D."/>
            <person name="Gonzalez J."/>
            <person name="Henrissat B."/>
            <person name="Kuo A."/>
            <person name="Liang C."/>
            <person name="Lipzen A."/>
            <person name="Lutzoni F."/>
            <person name="Magnuson J."/>
            <person name="Mondo S."/>
            <person name="Nolan M."/>
            <person name="Ohm R."/>
            <person name="Pangilinan J."/>
            <person name="Park H.-J."/>
            <person name="Ramirez L."/>
            <person name="Alfaro M."/>
            <person name="Sun H."/>
            <person name="Tritt A."/>
            <person name="Yoshinaga Y."/>
            <person name="Zwiers L.-H."/>
            <person name="Turgeon B."/>
            <person name="Goodwin S."/>
            <person name="Spatafora J."/>
            <person name="Crous P."/>
            <person name="Grigoriev I."/>
        </authorList>
    </citation>
    <scope>NUCLEOTIDE SEQUENCE</scope>
    <source>
        <strain evidence="3">CBS 119925</strain>
    </source>
</reference>
<feature type="compositionally biased region" description="Low complexity" evidence="1">
    <location>
        <begin position="152"/>
        <end position="165"/>
    </location>
</feature>
<feature type="compositionally biased region" description="Basic and acidic residues" evidence="1">
    <location>
        <begin position="127"/>
        <end position="140"/>
    </location>
</feature>
<keyword evidence="4" id="KW-1185">Reference proteome</keyword>
<dbReference type="AlphaFoldDB" id="A0A6A6VK09"/>
<sequence length="196" mass="21176">MSRAPISAEAKASMKANLEIEVAARKEKLLAMCEAQCASLRSRLERRVNRVPSNKRTIKLIDILEPPVAPKAAPARKMKEPVPAPALNGRRVRPAPPTAVSSQASTIKLAPKPAPRAASKATRALKRASDEISADDKENNTELAVPKKRVKAAAPAPRATRATRAASKKTDPSPHVLSPKTNNARPTTQTRTRRVR</sequence>